<protein>
    <submittedName>
        <fullName evidence="2">Uncharacterized protein</fullName>
    </submittedName>
</protein>
<name>A0A915KEP3_ROMCU</name>
<evidence type="ECO:0000313" key="1">
    <source>
        <dbReference type="Proteomes" id="UP000887565"/>
    </source>
</evidence>
<dbReference type="Proteomes" id="UP000887565">
    <property type="component" value="Unplaced"/>
</dbReference>
<accession>A0A915KEP3</accession>
<evidence type="ECO:0000313" key="2">
    <source>
        <dbReference type="WBParaSite" id="nRc.2.0.1.t37273-RA"/>
    </source>
</evidence>
<keyword evidence="1" id="KW-1185">Reference proteome</keyword>
<dbReference type="AlphaFoldDB" id="A0A915KEP3"/>
<dbReference type="WBParaSite" id="nRc.2.0.1.t37273-RA">
    <property type="protein sequence ID" value="nRc.2.0.1.t37273-RA"/>
    <property type="gene ID" value="nRc.2.0.1.g37273"/>
</dbReference>
<proteinExistence type="predicted"/>
<organism evidence="1 2">
    <name type="scientific">Romanomermis culicivorax</name>
    <name type="common">Nematode worm</name>
    <dbReference type="NCBI Taxonomy" id="13658"/>
    <lineage>
        <taxon>Eukaryota</taxon>
        <taxon>Metazoa</taxon>
        <taxon>Ecdysozoa</taxon>
        <taxon>Nematoda</taxon>
        <taxon>Enoplea</taxon>
        <taxon>Dorylaimia</taxon>
        <taxon>Mermithida</taxon>
        <taxon>Mermithoidea</taxon>
        <taxon>Mermithidae</taxon>
        <taxon>Romanomermis</taxon>
    </lineage>
</organism>
<reference evidence="2" key="1">
    <citation type="submission" date="2022-11" db="UniProtKB">
        <authorList>
            <consortium name="WormBaseParasite"/>
        </authorList>
    </citation>
    <scope>IDENTIFICATION</scope>
</reference>
<sequence>MSRAEQLVASNGLSPMLKTLANGPALKGPIDPQLLDNEPKCYQQFCVSSGLHNQCHQQLPSMQNH</sequence>